<accession>A0A418XEE6</accession>
<keyword evidence="2" id="KW-0645">Protease</keyword>
<evidence type="ECO:0000256" key="3">
    <source>
        <dbReference type="ARBA" id="ARBA00022801"/>
    </source>
</evidence>
<dbReference type="InterPro" id="IPR038765">
    <property type="entry name" value="Papain-like_cys_pep_sf"/>
</dbReference>
<keyword evidence="3" id="KW-0378">Hydrolase</keyword>
<name>A0A418XEE6_9PSED</name>
<proteinExistence type="inferred from homology"/>
<dbReference type="SUPFAM" id="SSF54001">
    <property type="entry name" value="Cysteine proteinases"/>
    <property type="match status" value="1"/>
</dbReference>
<evidence type="ECO:0000256" key="4">
    <source>
        <dbReference type="ARBA" id="ARBA00022807"/>
    </source>
</evidence>
<keyword evidence="4" id="KW-0788">Thiol protease</keyword>
<evidence type="ECO:0000313" key="6">
    <source>
        <dbReference type="EMBL" id="RJG10904.1"/>
    </source>
</evidence>
<protein>
    <recommendedName>
        <fullName evidence="5">NlpC/P60 domain-containing protein</fullName>
    </recommendedName>
</protein>
<dbReference type="EMBL" id="QYUR01000003">
    <property type="protein sequence ID" value="RJG10904.1"/>
    <property type="molecule type" value="Genomic_DNA"/>
</dbReference>
<keyword evidence="7" id="KW-1185">Reference proteome</keyword>
<dbReference type="RefSeq" id="WP_119955036.1">
    <property type="nucleotide sequence ID" value="NZ_QYUR01000003.1"/>
</dbReference>
<evidence type="ECO:0000256" key="1">
    <source>
        <dbReference type="ARBA" id="ARBA00007074"/>
    </source>
</evidence>
<comment type="caution">
    <text evidence="6">The sequence shown here is derived from an EMBL/GenBank/DDBJ whole genome shotgun (WGS) entry which is preliminary data.</text>
</comment>
<dbReference type="Proteomes" id="UP000284021">
    <property type="component" value="Unassembled WGS sequence"/>
</dbReference>
<dbReference type="InterPro" id="IPR000064">
    <property type="entry name" value="NLP_P60_dom"/>
</dbReference>
<dbReference type="PROSITE" id="PS51935">
    <property type="entry name" value="NLPC_P60"/>
    <property type="match status" value="1"/>
</dbReference>
<comment type="similarity">
    <text evidence="1">Belongs to the peptidase C40 family.</text>
</comment>
<dbReference type="Gene3D" id="3.90.1720.10">
    <property type="entry name" value="endopeptidase domain like (from Nostoc punctiforme)"/>
    <property type="match status" value="1"/>
</dbReference>
<dbReference type="Pfam" id="PF00877">
    <property type="entry name" value="NLPC_P60"/>
    <property type="match status" value="1"/>
</dbReference>
<evidence type="ECO:0000256" key="2">
    <source>
        <dbReference type="ARBA" id="ARBA00022670"/>
    </source>
</evidence>
<evidence type="ECO:0000313" key="7">
    <source>
        <dbReference type="Proteomes" id="UP000284021"/>
    </source>
</evidence>
<sequence length="144" mass="16129">MNTVPKHTQEHILALARRCLLTPFRHQGRQIGIGLDCAGVAFYILDQLGLPYTDLTGYPRTPYKGMLKAAMDAQPSLRPVATPEPGDILLMRITRAPQHVAIYSGLIDGHPHIIHSYSTVEKVVEHVIDADWRARIIQAYRITP</sequence>
<gene>
    <name evidence="6" type="ORF">D3879_14580</name>
</gene>
<dbReference type="GO" id="GO:0008234">
    <property type="term" value="F:cysteine-type peptidase activity"/>
    <property type="evidence" value="ECO:0007669"/>
    <property type="project" value="UniProtKB-KW"/>
</dbReference>
<feature type="domain" description="NlpC/P60" evidence="5">
    <location>
        <begin position="6"/>
        <end position="143"/>
    </location>
</feature>
<dbReference type="AlphaFoldDB" id="A0A418XEE6"/>
<dbReference type="GO" id="GO:0006508">
    <property type="term" value="P:proteolysis"/>
    <property type="evidence" value="ECO:0007669"/>
    <property type="project" value="UniProtKB-KW"/>
</dbReference>
<evidence type="ECO:0000259" key="5">
    <source>
        <dbReference type="PROSITE" id="PS51935"/>
    </source>
</evidence>
<reference evidence="6 7" key="1">
    <citation type="submission" date="2018-09" db="EMBL/GenBank/DDBJ databases">
        <authorList>
            <person name="Zhu H."/>
        </authorList>
    </citation>
    <scope>NUCLEOTIDE SEQUENCE [LARGE SCALE GENOMIC DNA]</scope>
    <source>
        <strain evidence="6 7">K1S02-6</strain>
    </source>
</reference>
<organism evidence="6 7">
    <name type="scientific">Pseudomonas cavernicola</name>
    <dbReference type="NCBI Taxonomy" id="2320866"/>
    <lineage>
        <taxon>Bacteria</taxon>
        <taxon>Pseudomonadati</taxon>
        <taxon>Pseudomonadota</taxon>
        <taxon>Gammaproteobacteria</taxon>
        <taxon>Pseudomonadales</taxon>
        <taxon>Pseudomonadaceae</taxon>
        <taxon>Pseudomonas</taxon>
    </lineage>
</organism>